<dbReference type="InterPro" id="IPR028974">
    <property type="entry name" value="TSP_type-3_rpt"/>
</dbReference>
<dbReference type="Gene3D" id="4.10.1080.10">
    <property type="entry name" value="TSP type-3 repeat"/>
    <property type="match status" value="1"/>
</dbReference>
<evidence type="ECO:0000259" key="9">
    <source>
        <dbReference type="PROSITE" id="PS51123"/>
    </source>
</evidence>
<dbReference type="PANTHER" id="PTHR30329:SF21">
    <property type="entry name" value="LIPOPROTEIN YIAD-RELATED"/>
    <property type="match status" value="1"/>
</dbReference>
<gene>
    <name evidence="10" type="ORF">DB31_1357</name>
</gene>
<dbReference type="InterPro" id="IPR013783">
    <property type="entry name" value="Ig-like_fold"/>
</dbReference>
<evidence type="ECO:0000256" key="5">
    <source>
        <dbReference type="ARBA" id="ARBA00023237"/>
    </source>
</evidence>
<evidence type="ECO:0008006" key="12">
    <source>
        <dbReference type="Google" id="ProtNLM"/>
    </source>
</evidence>
<dbReference type="Pfam" id="PF02412">
    <property type="entry name" value="TSP_3"/>
    <property type="match status" value="3"/>
</dbReference>
<proteinExistence type="predicted"/>
<protein>
    <recommendedName>
        <fullName evidence="12">OmpA-like domain-containing protein</fullName>
    </recommendedName>
</protein>
<dbReference type="Pfam" id="PF16403">
    <property type="entry name" value="Bact_surface_Ig-like"/>
    <property type="match status" value="1"/>
</dbReference>
<dbReference type="Proteomes" id="UP000028725">
    <property type="component" value="Unassembled WGS sequence"/>
</dbReference>
<dbReference type="InterPro" id="IPR050330">
    <property type="entry name" value="Bact_OuterMem_StrucFunc"/>
</dbReference>
<name>A0A085WC28_9BACT</name>
<evidence type="ECO:0000256" key="4">
    <source>
        <dbReference type="ARBA" id="ARBA00023136"/>
    </source>
</evidence>
<keyword evidence="11" id="KW-1185">Reference proteome</keyword>
<dbReference type="Pfam" id="PF02494">
    <property type="entry name" value="HYR"/>
    <property type="match status" value="1"/>
</dbReference>
<dbReference type="AlphaFoldDB" id="A0A085WC28"/>
<dbReference type="Gene3D" id="3.30.1330.60">
    <property type="entry name" value="OmpA-like domain"/>
    <property type="match status" value="1"/>
</dbReference>
<feature type="domain" description="OmpA-like" evidence="9">
    <location>
        <begin position="645"/>
        <end position="763"/>
    </location>
</feature>
<keyword evidence="5" id="KW-0998">Cell outer membrane</keyword>
<keyword evidence="2" id="KW-0732">Signal</keyword>
<dbReference type="SUPFAM" id="SSF103088">
    <property type="entry name" value="OmpA-like"/>
    <property type="match status" value="1"/>
</dbReference>
<dbReference type="GO" id="GO:0007155">
    <property type="term" value="P:cell adhesion"/>
    <property type="evidence" value="ECO:0007669"/>
    <property type="project" value="InterPro"/>
</dbReference>
<dbReference type="GO" id="GO:0009279">
    <property type="term" value="C:cell outer membrane"/>
    <property type="evidence" value="ECO:0007669"/>
    <property type="project" value="UniProtKB-SubCell"/>
</dbReference>
<dbReference type="GO" id="GO:0005509">
    <property type="term" value="F:calcium ion binding"/>
    <property type="evidence" value="ECO:0007669"/>
    <property type="project" value="InterPro"/>
</dbReference>
<sequence>MTLTCMNAQGEFFDYCATYVTVTDHTIPSITLNDPDDPNAPNVPMVECGSAYVDPGATANDPCDGNLTDKIVTTGRVNTAVPKPYTITYDVQDSKGQSAPPVARTVEVRDTVAPTLNCPKSIEVKAESDGLATVTPAQNWATDTCSAITGFESSAPRLTVGTKTVTYTAKDAAGNQASCSVLVTVRSPSGALPDRAMVGGGCSAATRGAAAPVVWVALMLLWRRRMPQGTRRFGRVKLRGWGGIVILGALAISVPTSAQSTDIPAFELERLRLNPSGMGSWVLGTGELLPAGGYRLALAGHYENKPLILYEEGVLLGVVVRHRATAVLSGAVGLGGRVELGAQVPLVLSQQGDDLTDRGVGTPQGGVAPGTPLLTARLSLLAEHRKDSVDLSAGLSASPGLGSASALARELHAIPNLMLGRRFGAVRASLDAGFMLRPRIILNNDDNIQDELGHALRLGAGLSTTAEGLGGEVAAIGSVPLQREGYSLELLGGVRLPVGELLEVQGLTGLGLGNAPGTPRFRLLLGMSFGKVARPREPSLEEQASQEMDDPDRDRDGVLNRVDACPDEPGPASRRGCPVLDSDGDGVVDEKDQCPNKAGIVEMAGCPLKDTDGDTVWDHLDNCREIPGPSENQGCPAKDRQLVVIQRRRIAIKDTIHFDYDKATIKSVSFPLLNQVAQVLIEHPEIVSVSIEGHTDDIGTATYNRELALRRAGAVRDYLESQGVARSRMSVRSFGEDRPLQSNATEQGRATNRRVEFITRYEADAP</sequence>
<organism evidence="10 11">
    <name type="scientific">Hyalangium minutum</name>
    <dbReference type="NCBI Taxonomy" id="394096"/>
    <lineage>
        <taxon>Bacteria</taxon>
        <taxon>Pseudomonadati</taxon>
        <taxon>Myxococcota</taxon>
        <taxon>Myxococcia</taxon>
        <taxon>Myxococcales</taxon>
        <taxon>Cystobacterineae</taxon>
        <taxon>Archangiaceae</taxon>
        <taxon>Hyalangium</taxon>
    </lineage>
</organism>
<dbReference type="Pfam" id="PF00691">
    <property type="entry name" value="OmpA"/>
    <property type="match status" value="1"/>
</dbReference>
<comment type="caution">
    <text evidence="10">The sequence shown here is derived from an EMBL/GenBank/DDBJ whole genome shotgun (WGS) entry which is preliminary data.</text>
</comment>
<dbReference type="SUPFAM" id="SSF103647">
    <property type="entry name" value="TSP type-3 repeat"/>
    <property type="match status" value="1"/>
</dbReference>
<dbReference type="InterPro" id="IPR006664">
    <property type="entry name" value="OMP_bac"/>
</dbReference>
<evidence type="ECO:0000256" key="1">
    <source>
        <dbReference type="ARBA" id="ARBA00004442"/>
    </source>
</evidence>
<evidence type="ECO:0000256" key="3">
    <source>
        <dbReference type="ARBA" id="ARBA00022737"/>
    </source>
</evidence>
<keyword evidence="3" id="KW-0677">Repeat</keyword>
<keyword evidence="4 6" id="KW-0472">Membrane</keyword>
<evidence type="ECO:0000256" key="2">
    <source>
        <dbReference type="ARBA" id="ARBA00022729"/>
    </source>
</evidence>
<dbReference type="InterPro" id="IPR003367">
    <property type="entry name" value="Thrombospondin_3-like_rpt"/>
</dbReference>
<feature type="compositionally biased region" description="Polar residues" evidence="7">
    <location>
        <begin position="740"/>
        <end position="749"/>
    </location>
</feature>
<dbReference type="InterPro" id="IPR006665">
    <property type="entry name" value="OmpA-like"/>
</dbReference>
<evidence type="ECO:0000313" key="10">
    <source>
        <dbReference type="EMBL" id="KFE65241.1"/>
    </source>
</evidence>
<dbReference type="PANTHER" id="PTHR30329">
    <property type="entry name" value="STATOR ELEMENT OF FLAGELLAR MOTOR COMPLEX"/>
    <property type="match status" value="1"/>
</dbReference>
<dbReference type="InterPro" id="IPR003410">
    <property type="entry name" value="HYR_dom"/>
</dbReference>
<dbReference type="CDD" id="cd07185">
    <property type="entry name" value="OmpA_C-like"/>
    <property type="match status" value="1"/>
</dbReference>
<feature type="region of interest" description="Disordered" evidence="7">
    <location>
        <begin position="534"/>
        <end position="584"/>
    </location>
</feature>
<dbReference type="PRINTS" id="PR01021">
    <property type="entry name" value="OMPADOMAIN"/>
</dbReference>
<dbReference type="PROSITE" id="PS51123">
    <property type="entry name" value="OMPA_2"/>
    <property type="match status" value="1"/>
</dbReference>
<dbReference type="Gene3D" id="2.60.40.10">
    <property type="entry name" value="Immunoglobulins"/>
    <property type="match status" value="2"/>
</dbReference>
<feature type="domain" description="HYR" evidence="8">
    <location>
        <begin position="109"/>
        <end position="187"/>
    </location>
</feature>
<dbReference type="InterPro" id="IPR036737">
    <property type="entry name" value="OmpA-like_sf"/>
</dbReference>
<evidence type="ECO:0000256" key="6">
    <source>
        <dbReference type="PROSITE-ProRule" id="PRU00473"/>
    </source>
</evidence>
<reference evidence="10 11" key="1">
    <citation type="submission" date="2014-04" db="EMBL/GenBank/DDBJ databases">
        <title>Genome assembly of Hyalangium minutum DSM 14724.</title>
        <authorList>
            <person name="Sharma G."/>
            <person name="Subramanian S."/>
        </authorList>
    </citation>
    <scope>NUCLEOTIDE SEQUENCE [LARGE SCALE GENOMIC DNA]</scope>
    <source>
        <strain evidence="10 11">DSM 14724</strain>
    </source>
</reference>
<evidence type="ECO:0000313" key="11">
    <source>
        <dbReference type="Proteomes" id="UP000028725"/>
    </source>
</evidence>
<dbReference type="PROSITE" id="PS50825">
    <property type="entry name" value="HYR"/>
    <property type="match status" value="1"/>
</dbReference>
<feature type="region of interest" description="Disordered" evidence="7">
    <location>
        <begin position="730"/>
        <end position="749"/>
    </location>
</feature>
<dbReference type="InterPro" id="IPR032179">
    <property type="entry name" value="Cry22Aa_Ig-like"/>
</dbReference>
<evidence type="ECO:0000259" key="8">
    <source>
        <dbReference type="PROSITE" id="PS50825"/>
    </source>
</evidence>
<comment type="subcellular location">
    <subcellularLocation>
        <location evidence="1">Cell outer membrane</location>
    </subcellularLocation>
</comment>
<accession>A0A085WC28</accession>
<dbReference type="EMBL" id="JMCB01000012">
    <property type="protein sequence ID" value="KFE65241.1"/>
    <property type="molecule type" value="Genomic_DNA"/>
</dbReference>
<evidence type="ECO:0000256" key="7">
    <source>
        <dbReference type="SAM" id="MobiDB-lite"/>
    </source>
</evidence>
<dbReference type="STRING" id="394096.DB31_1357"/>